<dbReference type="AlphaFoldDB" id="A0A6A6VM16"/>
<evidence type="ECO:0000313" key="2">
    <source>
        <dbReference type="EMBL" id="KAF2750849.1"/>
    </source>
</evidence>
<organism evidence="2 3">
    <name type="scientific">Sporormia fimetaria CBS 119925</name>
    <dbReference type="NCBI Taxonomy" id="1340428"/>
    <lineage>
        <taxon>Eukaryota</taxon>
        <taxon>Fungi</taxon>
        <taxon>Dikarya</taxon>
        <taxon>Ascomycota</taxon>
        <taxon>Pezizomycotina</taxon>
        <taxon>Dothideomycetes</taxon>
        <taxon>Pleosporomycetidae</taxon>
        <taxon>Pleosporales</taxon>
        <taxon>Sporormiaceae</taxon>
        <taxon>Sporormia</taxon>
    </lineage>
</organism>
<feature type="transmembrane region" description="Helical" evidence="1">
    <location>
        <begin position="109"/>
        <end position="128"/>
    </location>
</feature>
<keyword evidence="1" id="KW-0812">Transmembrane</keyword>
<dbReference type="OrthoDB" id="3540210at2759"/>
<feature type="transmembrane region" description="Helical" evidence="1">
    <location>
        <begin position="36"/>
        <end position="60"/>
    </location>
</feature>
<dbReference type="EMBL" id="MU006563">
    <property type="protein sequence ID" value="KAF2750849.1"/>
    <property type="molecule type" value="Genomic_DNA"/>
</dbReference>
<feature type="transmembrane region" description="Helical" evidence="1">
    <location>
        <begin position="535"/>
        <end position="558"/>
    </location>
</feature>
<dbReference type="Proteomes" id="UP000799440">
    <property type="component" value="Unassembled WGS sequence"/>
</dbReference>
<keyword evidence="3" id="KW-1185">Reference proteome</keyword>
<protein>
    <submittedName>
        <fullName evidence="2">Uncharacterized protein</fullName>
    </submittedName>
</protein>
<sequence length="636" mass="70930">MAEVEVAFIKRGLWTHHEQGHVLGRTITNDVKTGNILVALLAVVSTIGTAHLWHLVTFCIHQLRADGRATDALFRQQQALLRTAPPPSSVVPDTIKLWRSWRGKAKRPFLRSLVIMVIAVLFSIGTIAESIFSSLAITHEDLVVLVNSPFCGWLNLGEGRARSALLWRFPSGTDIGQLHRGVVASLPSVSPAERAAYSSTARLSFPDICGYKDAVSIDSDLVDVNAALGLNLPTNEGVRYRKKTTCQILPVEGYSELINASEWAAITQTPNFRESENNRGNFLLLDYGPSSTAWPNGTARRDTTAALDYRERMIKNGGFKSGLYVHHASSQLPATLHSQFQPIPELRRDDGDTSLELVSFTNVMYTSPIDDPFFTAHTKRWKLVSQQGISATNQTIYLPDWPARGTGCLHQYQFCHKRGSTEFCSPLAGIPGTVTQDEFPGATELQLAVIQLLARSGHLFLGNVGSRVAHVADRMYEIQGPYLFGIPDDEWLRSLLKLNESSEDLGEQYVAPATDGERQLCGMQRMRKDGSVANISYFALVFVLTFSLFIACLDIFLLKFLVYVSSFRSALAPRIDRWIQDGVWQLQRRAYEAQGHTEWEAVDMEIPLTKEKRARTFKDLPSPAVTWRVVKEHADE</sequence>
<keyword evidence="1" id="KW-0472">Membrane</keyword>
<name>A0A6A6VM16_9PLEO</name>
<evidence type="ECO:0000313" key="3">
    <source>
        <dbReference type="Proteomes" id="UP000799440"/>
    </source>
</evidence>
<keyword evidence="1" id="KW-1133">Transmembrane helix</keyword>
<evidence type="ECO:0000256" key="1">
    <source>
        <dbReference type="SAM" id="Phobius"/>
    </source>
</evidence>
<accession>A0A6A6VM16</accession>
<proteinExistence type="predicted"/>
<reference evidence="2" key="1">
    <citation type="journal article" date="2020" name="Stud. Mycol.">
        <title>101 Dothideomycetes genomes: a test case for predicting lifestyles and emergence of pathogens.</title>
        <authorList>
            <person name="Haridas S."/>
            <person name="Albert R."/>
            <person name="Binder M."/>
            <person name="Bloem J."/>
            <person name="Labutti K."/>
            <person name="Salamov A."/>
            <person name="Andreopoulos B."/>
            <person name="Baker S."/>
            <person name="Barry K."/>
            <person name="Bills G."/>
            <person name="Bluhm B."/>
            <person name="Cannon C."/>
            <person name="Castanera R."/>
            <person name="Culley D."/>
            <person name="Daum C."/>
            <person name="Ezra D."/>
            <person name="Gonzalez J."/>
            <person name="Henrissat B."/>
            <person name="Kuo A."/>
            <person name="Liang C."/>
            <person name="Lipzen A."/>
            <person name="Lutzoni F."/>
            <person name="Magnuson J."/>
            <person name="Mondo S."/>
            <person name="Nolan M."/>
            <person name="Ohm R."/>
            <person name="Pangilinan J."/>
            <person name="Park H.-J."/>
            <person name="Ramirez L."/>
            <person name="Alfaro M."/>
            <person name="Sun H."/>
            <person name="Tritt A."/>
            <person name="Yoshinaga Y."/>
            <person name="Zwiers L.-H."/>
            <person name="Turgeon B."/>
            <person name="Goodwin S."/>
            <person name="Spatafora J."/>
            <person name="Crous P."/>
            <person name="Grigoriev I."/>
        </authorList>
    </citation>
    <scope>NUCLEOTIDE SEQUENCE</scope>
    <source>
        <strain evidence="2">CBS 119925</strain>
    </source>
</reference>
<gene>
    <name evidence="2" type="ORF">M011DRAFT_483766</name>
</gene>